<dbReference type="OrthoDB" id="7860618at2"/>
<comment type="caution">
    <text evidence="1">The sequence shown here is derived from an EMBL/GenBank/DDBJ whole genome shotgun (WGS) entry which is preliminary data.</text>
</comment>
<dbReference type="EMBL" id="WNKY01000012">
    <property type="protein sequence ID" value="MTV38551.1"/>
    <property type="molecule type" value="Genomic_DNA"/>
</dbReference>
<protein>
    <submittedName>
        <fullName evidence="1">Uncharacterized protein</fullName>
    </submittedName>
</protein>
<organism evidence="1 2">
    <name type="scientific">Duganella radicis</name>
    <dbReference type="NCBI Taxonomy" id="551988"/>
    <lineage>
        <taxon>Bacteria</taxon>
        <taxon>Pseudomonadati</taxon>
        <taxon>Pseudomonadota</taxon>
        <taxon>Betaproteobacteria</taxon>
        <taxon>Burkholderiales</taxon>
        <taxon>Oxalobacteraceae</taxon>
        <taxon>Telluria group</taxon>
        <taxon>Duganella</taxon>
    </lineage>
</organism>
<sequence length="74" mass="7808">MAEQDCNYAELALRLAASDCADALAGVARPGYLMLYFLRKADSAGAALSCAIADVERAIPTAELIAIRSDFKPS</sequence>
<keyword evidence="2" id="KW-1185">Reference proteome</keyword>
<dbReference type="Proteomes" id="UP000475582">
    <property type="component" value="Unassembled WGS sequence"/>
</dbReference>
<name>A0A6L6PJ09_9BURK</name>
<dbReference type="AlphaFoldDB" id="A0A6L6PJ09"/>
<reference evidence="1 2" key="1">
    <citation type="submission" date="2019-11" db="EMBL/GenBank/DDBJ databases">
        <title>Type strains purchased from KCTC, JCM and DSMZ.</title>
        <authorList>
            <person name="Lu H."/>
        </authorList>
    </citation>
    <scope>NUCLEOTIDE SEQUENCE [LARGE SCALE GENOMIC DNA]</scope>
    <source>
        <strain evidence="1 2">KCTC 22382</strain>
    </source>
</reference>
<accession>A0A6L6PJ09</accession>
<evidence type="ECO:0000313" key="1">
    <source>
        <dbReference type="EMBL" id="MTV38551.1"/>
    </source>
</evidence>
<evidence type="ECO:0000313" key="2">
    <source>
        <dbReference type="Proteomes" id="UP000475582"/>
    </source>
</evidence>
<proteinExistence type="predicted"/>
<gene>
    <name evidence="1" type="ORF">GM676_13290</name>
</gene>
<dbReference type="RefSeq" id="WP_155464083.1">
    <property type="nucleotide sequence ID" value="NZ_WNKY01000012.1"/>
</dbReference>